<dbReference type="InterPro" id="IPR017871">
    <property type="entry name" value="ABC_transporter-like_CS"/>
</dbReference>
<keyword evidence="5" id="KW-0547">Nucleotide-binding</keyword>
<dbReference type="PROSITE" id="PS50893">
    <property type="entry name" value="ABC_TRANSPORTER_2"/>
    <property type="match status" value="1"/>
</dbReference>
<dbReference type="InterPro" id="IPR003439">
    <property type="entry name" value="ABC_transporter-like_ATP-bd"/>
</dbReference>
<keyword evidence="8" id="KW-0472">Membrane</keyword>
<reference evidence="11" key="1">
    <citation type="submission" date="2016-10" db="EMBL/GenBank/DDBJ databases">
        <authorList>
            <person name="Varghese N."/>
            <person name="Submissions S."/>
        </authorList>
    </citation>
    <scope>NUCLEOTIDE SEQUENCE [LARGE SCALE GENOMIC DNA]</scope>
    <source>
        <strain evidence="11">ATCC 700379</strain>
    </source>
</reference>
<evidence type="ECO:0000256" key="6">
    <source>
        <dbReference type="ARBA" id="ARBA00022840"/>
    </source>
</evidence>
<proteinExistence type="inferred from homology"/>
<evidence type="ECO:0000259" key="9">
    <source>
        <dbReference type="PROSITE" id="PS50893"/>
    </source>
</evidence>
<comment type="similarity">
    <text evidence="2">Belongs to the ABC transporter superfamily.</text>
</comment>
<keyword evidence="11" id="KW-1185">Reference proteome</keyword>
<name>A0A1I2SV29_9BACL</name>
<dbReference type="PIRSF" id="PIRSF039085">
    <property type="entry name" value="ABC_ATPase_HisP"/>
    <property type="match status" value="1"/>
</dbReference>
<dbReference type="InterPro" id="IPR050086">
    <property type="entry name" value="MetN_ABC_transporter-like"/>
</dbReference>
<evidence type="ECO:0000256" key="7">
    <source>
        <dbReference type="ARBA" id="ARBA00022970"/>
    </source>
</evidence>
<evidence type="ECO:0000256" key="3">
    <source>
        <dbReference type="ARBA" id="ARBA00022448"/>
    </source>
</evidence>
<dbReference type="SMART" id="SM00382">
    <property type="entry name" value="AAA"/>
    <property type="match status" value="1"/>
</dbReference>
<dbReference type="GO" id="GO:0015424">
    <property type="term" value="F:ABC-type amino acid transporter activity"/>
    <property type="evidence" value="ECO:0007669"/>
    <property type="project" value="InterPro"/>
</dbReference>
<dbReference type="STRING" id="269670.SAMN02982927_02069"/>
<protein>
    <submittedName>
        <fullName evidence="10">Polar amino acid transport system ATP-binding protein</fullName>
    </submittedName>
</protein>
<dbReference type="SUPFAM" id="SSF52540">
    <property type="entry name" value="P-loop containing nucleoside triphosphate hydrolases"/>
    <property type="match status" value="1"/>
</dbReference>
<evidence type="ECO:0000256" key="2">
    <source>
        <dbReference type="ARBA" id="ARBA00005417"/>
    </source>
</evidence>
<keyword evidence="7" id="KW-0029">Amino-acid transport</keyword>
<dbReference type="AlphaFoldDB" id="A0A1I2SV29"/>
<feature type="domain" description="ABC transporter" evidence="9">
    <location>
        <begin position="12"/>
        <end position="255"/>
    </location>
</feature>
<keyword evidence="4" id="KW-1003">Cell membrane</keyword>
<dbReference type="GO" id="GO:0005886">
    <property type="term" value="C:plasma membrane"/>
    <property type="evidence" value="ECO:0007669"/>
    <property type="project" value="UniProtKB-SubCell"/>
</dbReference>
<dbReference type="Proteomes" id="UP000198752">
    <property type="component" value="Unassembled WGS sequence"/>
</dbReference>
<dbReference type="GO" id="GO:0005524">
    <property type="term" value="F:ATP binding"/>
    <property type="evidence" value="ECO:0007669"/>
    <property type="project" value="UniProtKB-KW"/>
</dbReference>
<dbReference type="GO" id="GO:0016887">
    <property type="term" value="F:ATP hydrolysis activity"/>
    <property type="evidence" value="ECO:0007669"/>
    <property type="project" value="InterPro"/>
</dbReference>
<organism evidence="10 11">
    <name type="scientific">Sporolactobacillus nakayamae</name>
    <dbReference type="NCBI Taxonomy" id="269670"/>
    <lineage>
        <taxon>Bacteria</taxon>
        <taxon>Bacillati</taxon>
        <taxon>Bacillota</taxon>
        <taxon>Bacilli</taxon>
        <taxon>Bacillales</taxon>
        <taxon>Sporolactobacillaceae</taxon>
        <taxon>Sporolactobacillus</taxon>
    </lineage>
</organism>
<dbReference type="CDD" id="cd03262">
    <property type="entry name" value="ABC_HisP_GlnQ"/>
    <property type="match status" value="1"/>
</dbReference>
<dbReference type="InterPro" id="IPR030679">
    <property type="entry name" value="ABC_ATPase_HisP-typ"/>
</dbReference>
<evidence type="ECO:0000313" key="11">
    <source>
        <dbReference type="Proteomes" id="UP000198752"/>
    </source>
</evidence>
<evidence type="ECO:0000256" key="5">
    <source>
        <dbReference type="ARBA" id="ARBA00022741"/>
    </source>
</evidence>
<evidence type="ECO:0000256" key="1">
    <source>
        <dbReference type="ARBA" id="ARBA00004202"/>
    </source>
</evidence>
<dbReference type="EMBL" id="FOOY01000013">
    <property type="protein sequence ID" value="SFG56448.1"/>
    <property type="molecule type" value="Genomic_DNA"/>
</dbReference>
<sequence length="271" mass="30284">MTDEIQLQFPILQFKGVFKSFGENHVIRGLDLNVDKGEVVVLIGSSGAGKTTLLRCANLLVPIDRGEIIYSGSPVIHVNEGNSNQLTTKELNQYRTEIGFVFQHFNLFPHISVRKNITLALERIKKMDSNAAKEKALDLLSWVGLKGKSDNFPSQLSGGQKQRVAIVRALAMEPTVMLFDEPTSALDPETVGDVLDVMMKLAKKGMTMLIATHEMEFAREVADRIIFMDKGVIVEQGTPQEILNRPKEDRTREFLSRVLPKHHSLGENSED</sequence>
<comment type="subcellular location">
    <subcellularLocation>
        <location evidence="1">Cell membrane</location>
        <topology evidence="1">Peripheral membrane protein</topology>
    </subcellularLocation>
</comment>
<dbReference type="PANTHER" id="PTHR43166">
    <property type="entry name" value="AMINO ACID IMPORT ATP-BINDING PROTEIN"/>
    <property type="match status" value="1"/>
</dbReference>
<keyword evidence="3" id="KW-0813">Transport</keyword>
<gene>
    <name evidence="10" type="ORF">SAMN02982927_02069</name>
</gene>
<dbReference type="PROSITE" id="PS00211">
    <property type="entry name" value="ABC_TRANSPORTER_1"/>
    <property type="match status" value="1"/>
</dbReference>
<dbReference type="Pfam" id="PF00005">
    <property type="entry name" value="ABC_tran"/>
    <property type="match status" value="1"/>
</dbReference>
<accession>A0A1I2SV29</accession>
<dbReference type="PANTHER" id="PTHR43166:SF9">
    <property type="entry name" value="GLUTAMATE_ASPARTATE IMPORT ATP-BINDING PROTEIN GLTL"/>
    <property type="match status" value="1"/>
</dbReference>
<evidence type="ECO:0000313" key="10">
    <source>
        <dbReference type="EMBL" id="SFG56448.1"/>
    </source>
</evidence>
<dbReference type="InterPro" id="IPR027417">
    <property type="entry name" value="P-loop_NTPase"/>
</dbReference>
<evidence type="ECO:0000256" key="8">
    <source>
        <dbReference type="ARBA" id="ARBA00023136"/>
    </source>
</evidence>
<dbReference type="InterPro" id="IPR003593">
    <property type="entry name" value="AAA+_ATPase"/>
</dbReference>
<dbReference type="Gene3D" id="3.40.50.300">
    <property type="entry name" value="P-loop containing nucleotide triphosphate hydrolases"/>
    <property type="match status" value="1"/>
</dbReference>
<keyword evidence="6 10" id="KW-0067">ATP-binding</keyword>
<evidence type="ECO:0000256" key="4">
    <source>
        <dbReference type="ARBA" id="ARBA00022475"/>
    </source>
</evidence>